<dbReference type="Gene3D" id="3.30.479.10">
    <property type="entry name" value="6-pyruvoyl tetrahydropterin synthase/QueD"/>
    <property type="match status" value="2"/>
</dbReference>
<evidence type="ECO:0000256" key="6">
    <source>
        <dbReference type="ARBA" id="ARBA00023239"/>
    </source>
</evidence>
<evidence type="ECO:0000256" key="1">
    <source>
        <dbReference type="ARBA" id="ARBA00005061"/>
    </source>
</evidence>
<dbReference type="InterPro" id="IPR038418">
    <property type="entry name" value="6-PTP_synth/QueD_sf"/>
</dbReference>
<dbReference type="GO" id="GO:0070497">
    <property type="term" value="F:6-carboxytetrahydropterin synthase activity"/>
    <property type="evidence" value="ECO:0007669"/>
    <property type="project" value="UniProtKB-EC"/>
</dbReference>
<evidence type="ECO:0000256" key="5">
    <source>
        <dbReference type="ARBA" id="ARBA00022833"/>
    </source>
</evidence>
<comment type="pathway">
    <text evidence="1 8">Purine metabolism; 7-cyano-7-deazaguanine biosynthesis.</text>
</comment>
<evidence type="ECO:0000313" key="12">
    <source>
        <dbReference type="Proteomes" id="UP000003240"/>
    </source>
</evidence>
<protein>
    <recommendedName>
        <fullName evidence="3 8">6-carboxy-5,6,7,8-tetrahydropterin synthase</fullName>
        <ecNumber evidence="8">4.-.-.-</ecNumber>
    </recommendedName>
</protein>
<gene>
    <name evidence="11" type="ORF">ALO_18295</name>
</gene>
<comment type="cofactor">
    <cofactor evidence="8 10">
        <name>Zn(2+)</name>
        <dbReference type="ChEBI" id="CHEBI:29105"/>
    </cofactor>
    <text evidence="8 10">Binds 1 zinc ion per subunit.</text>
</comment>
<evidence type="ECO:0000256" key="3">
    <source>
        <dbReference type="ARBA" id="ARBA00018141"/>
    </source>
</evidence>
<comment type="catalytic activity">
    <reaction evidence="7 8">
        <text>7,8-dihydroneopterin 3'-triphosphate + H2O = 6-carboxy-5,6,7,8-tetrahydropterin + triphosphate + acetaldehyde + 2 H(+)</text>
        <dbReference type="Rhea" id="RHEA:27966"/>
        <dbReference type="ChEBI" id="CHEBI:15343"/>
        <dbReference type="ChEBI" id="CHEBI:15377"/>
        <dbReference type="ChEBI" id="CHEBI:15378"/>
        <dbReference type="ChEBI" id="CHEBI:18036"/>
        <dbReference type="ChEBI" id="CHEBI:58462"/>
        <dbReference type="ChEBI" id="CHEBI:61032"/>
        <dbReference type="EC" id="4.1.2.50"/>
    </reaction>
</comment>
<dbReference type="NCBIfam" id="TIGR03367">
    <property type="entry name" value="queuosine_QueD"/>
    <property type="match status" value="1"/>
</dbReference>
<keyword evidence="6 8" id="KW-0456">Lyase</keyword>
<dbReference type="UniPathway" id="UPA00391"/>
<evidence type="ECO:0000256" key="8">
    <source>
        <dbReference type="PIRNR" id="PIRNR006113"/>
    </source>
</evidence>
<keyword evidence="8" id="KW-0671">Queuosine biosynthesis</keyword>
<reference evidence="11 12" key="1">
    <citation type="journal article" date="2011" name="EMBO J.">
        <title>Structural diversity of bacterial flagellar motors.</title>
        <authorList>
            <person name="Chen S."/>
            <person name="Beeby M."/>
            <person name="Murphy G.E."/>
            <person name="Leadbetter J.R."/>
            <person name="Hendrixson D.R."/>
            <person name="Briegel A."/>
            <person name="Li Z."/>
            <person name="Shi J."/>
            <person name="Tocheva E.I."/>
            <person name="Muller A."/>
            <person name="Dobro M.J."/>
            <person name="Jensen G.J."/>
        </authorList>
    </citation>
    <scope>NUCLEOTIDE SEQUENCE [LARGE SCALE GENOMIC DNA]</scope>
    <source>
        <strain evidence="11 12">DSM 6540</strain>
    </source>
</reference>
<keyword evidence="12" id="KW-1185">Reference proteome</keyword>
<evidence type="ECO:0000256" key="2">
    <source>
        <dbReference type="ARBA" id="ARBA00008900"/>
    </source>
</evidence>
<accession>F7NNG8</accession>
<dbReference type="AlphaFoldDB" id="F7NNG8"/>
<dbReference type="STRING" id="1009370.ALO_18295"/>
<feature type="active site" description="Proton acceptor" evidence="9">
    <location>
        <position position="27"/>
    </location>
</feature>
<dbReference type="RefSeq" id="WP_004098647.1">
    <property type="nucleotide sequence ID" value="NZ_AFGF01000221.1"/>
</dbReference>
<dbReference type="PANTHER" id="PTHR12589:SF7">
    <property type="entry name" value="6-PYRUVOYL TETRAHYDROBIOPTERIN SYNTHASE"/>
    <property type="match status" value="1"/>
</dbReference>
<dbReference type="GO" id="GO:0046872">
    <property type="term" value="F:metal ion binding"/>
    <property type="evidence" value="ECO:0007669"/>
    <property type="project" value="UniProtKB-KW"/>
</dbReference>
<dbReference type="GO" id="GO:0008616">
    <property type="term" value="P:tRNA queuosine(34) biosynthetic process"/>
    <property type="evidence" value="ECO:0007669"/>
    <property type="project" value="UniProtKB-KW"/>
</dbReference>
<dbReference type="EMBL" id="AFGF01000221">
    <property type="protein sequence ID" value="EGO62409.1"/>
    <property type="molecule type" value="Genomic_DNA"/>
</dbReference>
<dbReference type="Proteomes" id="UP000003240">
    <property type="component" value="Unassembled WGS sequence"/>
</dbReference>
<dbReference type="PIRSF" id="PIRSF006113">
    <property type="entry name" value="PTP_synth"/>
    <property type="match status" value="1"/>
</dbReference>
<dbReference type="InterPro" id="IPR007115">
    <property type="entry name" value="6-PTP_synth/QueD"/>
</dbReference>
<feature type="binding site" evidence="10">
    <location>
        <position position="33"/>
    </location>
    <ligand>
        <name>Zn(2+)</name>
        <dbReference type="ChEBI" id="CHEBI:29105"/>
    </ligand>
</feature>
<feature type="active site" description="Charge relay system" evidence="9">
    <location>
        <position position="78"/>
    </location>
</feature>
<evidence type="ECO:0000256" key="4">
    <source>
        <dbReference type="ARBA" id="ARBA00022723"/>
    </source>
</evidence>
<dbReference type="SUPFAM" id="SSF55620">
    <property type="entry name" value="Tetrahydrobiopterin biosynthesis enzymes-like"/>
    <property type="match status" value="1"/>
</dbReference>
<keyword evidence="4 8" id="KW-0479">Metal-binding</keyword>
<comment type="similarity">
    <text evidence="2 8">Belongs to the PTPS family. QueD subfamily.</text>
</comment>
<comment type="caution">
    <text evidence="11">The sequence shown here is derived from an EMBL/GenBank/DDBJ whole genome shotgun (WGS) entry which is preliminary data.</text>
</comment>
<evidence type="ECO:0000256" key="7">
    <source>
        <dbReference type="ARBA" id="ARBA00048807"/>
    </source>
</evidence>
<evidence type="ECO:0000256" key="9">
    <source>
        <dbReference type="PIRSR" id="PIRSR006113-1"/>
    </source>
</evidence>
<proteinExistence type="inferred from homology"/>
<feature type="binding site" evidence="10">
    <location>
        <position position="31"/>
    </location>
    <ligand>
        <name>Zn(2+)</name>
        <dbReference type="ChEBI" id="CHEBI:29105"/>
    </ligand>
</feature>
<keyword evidence="5 8" id="KW-0862">Zinc</keyword>
<dbReference type="Pfam" id="PF01242">
    <property type="entry name" value="PTPS"/>
    <property type="match status" value="1"/>
</dbReference>
<dbReference type="PANTHER" id="PTHR12589">
    <property type="entry name" value="PYRUVOYL TETRAHYDROBIOPTERIN SYNTHASE"/>
    <property type="match status" value="1"/>
</dbReference>
<organism evidence="11 12">
    <name type="scientific">Acetonema longum DSM 6540</name>
    <dbReference type="NCBI Taxonomy" id="1009370"/>
    <lineage>
        <taxon>Bacteria</taxon>
        <taxon>Bacillati</taxon>
        <taxon>Bacillota</taxon>
        <taxon>Negativicutes</taxon>
        <taxon>Acetonemataceae</taxon>
        <taxon>Acetonema</taxon>
    </lineage>
</organism>
<evidence type="ECO:0000256" key="10">
    <source>
        <dbReference type="PIRSR" id="PIRSR006113-2"/>
    </source>
</evidence>
<feature type="binding site" evidence="10">
    <location>
        <position position="18"/>
    </location>
    <ligand>
        <name>Zn(2+)</name>
        <dbReference type="ChEBI" id="CHEBI:29105"/>
    </ligand>
</feature>
<dbReference type="eggNOG" id="COG0720">
    <property type="taxonomic scope" value="Bacteria"/>
</dbReference>
<sequence length="133" mass="15036">MKKISIRATKIFTFDAAHCLPGHKGKCANMHGHTYRLEVTVARNDDGVLTDDSGNGMVIDFGDLKQIVQEEIIDKVDHKLLNEVFSFRTTSENMARHFYDLLARRLLAQGVSVEKITLWESPTSCVEVGRWNS</sequence>
<name>F7NNG8_9FIRM</name>
<feature type="active site" description="Charge relay system" evidence="9">
    <location>
        <position position="120"/>
    </location>
</feature>
<dbReference type="EC" id="4.-.-.-" evidence="8"/>
<evidence type="ECO:0000313" key="11">
    <source>
        <dbReference type="EMBL" id="EGO62409.1"/>
    </source>
</evidence>